<dbReference type="EMBL" id="MU394309">
    <property type="protein sequence ID" value="KAI6087201.1"/>
    <property type="molecule type" value="Genomic_DNA"/>
</dbReference>
<proteinExistence type="predicted"/>
<reference evidence="1 2" key="1">
    <citation type="journal article" date="2022" name="New Phytol.">
        <title>Ecological generalism drives hyperdiversity of secondary metabolite gene clusters in xylarialean endophytes.</title>
        <authorList>
            <person name="Franco M.E.E."/>
            <person name="Wisecaver J.H."/>
            <person name="Arnold A.E."/>
            <person name="Ju Y.M."/>
            <person name="Slot J.C."/>
            <person name="Ahrendt S."/>
            <person name="Moore L.P."/>
            <person name="Eastman K.E."/>
            <person name="Scott K."/>
            <person name="Konkel Z."/>
            <person name="Mondo S.J."/>
            <person name="Kuo A."/>
            <person name="Hayes R.D."/>
            <person name="Haridas S."/>
            <person name="Andreopoulos B."/>
            <person name="Riley R."/>
            <person name="LaButti K."/>
            <person name="Pangilinan J."/>
            <person name="Lipzen A."/>
            <person name="Amirebrahimi M."/>
            <person name="Yan J."/>
            <person name="Adam C."/>
            <person name="Keymanesh K."/>
            <person name="Ng V."/>
            <person name="Louie K."/>
            <person name="Northen T."/>
            <person name="Drula E."/>
            <person name="Henrissat B."/>
            <person name="Hsieh H.M."/>
            <person name="Youens-Clark K."/>
            <person name="Lutzoni F."/>
            <person name="Miadlikowska J."/>
            <person name="Eastwood D.C."/>
            <person name="Hamelin R.C."/>
            <person name="Grigoriev I.V."/>
            <person name="U'Ren J.M."/>
        </authorList>
    </citation>
    <scope>NUCLEOTIDE SEQUENCE [LARGE SCALE GENOMIC DNA]</scope>
    <source>
        <strain evidence="1 2">ER1909</strain>
    </source>
</reference>
<dbReference type="Proteomes" id="UP001497680">
    <property type="component" value="Unassembled WGS sequence"/>
</dbReference>
<protein>
    <submittedName>
        <fullName evidence="1">Uncharacterized protein</fullName>
    </submittedName>
</protein>
<keyword evidence="2" id="KW-1185">Reference proteome</keyword>
<gene>
    <name evidence="1" type="ORF">F4821DRAFT_115645</name>
</gene>
<comment type="caution">
    <text evidence="1">The sequence shown here is derived from an EMBL/GenBank/DDBJ whole genome shotgun (WGS) entry which is preliminary data.</text>
</comment>
<sequence>MVQTRKERKAANIKLAQPDRSGVPSEDTLLKLAQDRDLFDQAEKREGEIKEEDEADDDDTLMSPTADRIMDAILWSASLSMLHFTLDVLVQNQYAISIIWPQVIIRAMQAFAVFLLLVYVLHPHASVRKLLPGLPDRYQTPLRQAIFFIASICSSCYLVHISNRYGYLAVMKQSPPVGCIWVWSVIELNLAPAVLSLAITGGFFHQGGYTIKAPY</sequence>
<evidence type="ECO:0000313" key="2">
    <source>
        <dbReference type="Proteomes" id="UP001497680"/>
    </source>
</evidence>
<organism evidence="1 2">
    <name type="scientific">Hypoxylon rubiginosum</name>
    <dbReference type="NCBI Taxonomy" id="110542"/>
    <lineage>
        <taxon>Eukaryota</taxon>
        <taxon>Fungi</taxon>
        <taxon>Dikarya</taxon>
        <taxon>Ascomycota</taxon>
        <taxon>Pezizomycotina</taxon>
        <taxon>Sordariomycetes</taxon>
        <taxon>Xylariomycetidae</taxon>
        <taxon>Xylariales</taxon>
        <taxon>Hypoxylaceae</taxon>
        <taxon>Hypoxylon</taxon>
    </lineage>
</organism>
<name>A0ACC0D3W1_9PEZI</name>
<accession>A0ACC0D3W1</accession>
<evidence type="ECO:0000313" key="1">
    <source>
        <dbReference type="EMBL" id="KAI6087201.1"/>
    </source>
</evidence>